<dbReference type="PANTHER" id="PTHR48034">
    <property type="entry name" value="TRANSFORMER-2 SEX-DETERMINING PROTEIN-RELATED"/>
    <property type="match status" value="1"/>
</dbReference>
<sequence>MGRRSNSSPSTSRSRSRERRDSRDSRRGDRRDDRYRSRSRGRDSHDDRPIPQSLLVRGIPNSVTIDVLREKFSRRRGDIRDVYVPKDHATGEPRGFAFIEFKDIREARDVKNSMDRTKLDGAEISVIFAQQRRKTPDQMRRQELETRGSSRKSQRHQRRSRSPSRSCSPSEKHLRNRNRSRSRSDSPVRRYRSGD</sequence>
<reference evidence="4 5" key="1">
    <citation type="submission" date="2019-07" db="EMBL/GenBank/DDBJ databases">
        <title>Genomics analysis of Aphanomyces spp. identifies a new class of oomycete effector associated with host adaptation.</title>
        <authorList>
            <person name="Gaulin E."/>
        </authorList>
    </citation>
    <scope>NUCLEOTIDE SEQUENCE [LARGE SCALE GENOMIC DNA]</scope>
    <source>
        <strain evidence="4 5">ATCC 201684</strain>
    </source>
</reference>
<dbReference type="VEuPathDB" id="FungiDB:AeMF1_018489"/>
<evidence type="ECO:0000256" key="1">
    <source>
        <dbReference type="PROSITE-ProRule" id="PRU00176"/>
    </source>
</evidence>
<dbReference type="Pfam" id="PF00076">
    <property type="entry name" value="RRM_1"/>
    <property type="match status" value="1"/>
</dbReference>
<dbReference type="Proteomes" id="UP000481153">
    <property type="component" value="Unassembled WGS sequence"/>
</dbReference>
<organism evidence="4 5">
    <name type="scientific">Aphanomyces euteiches</name>
    <dbReference type="NCBI Taxonomy" id="100861"/>
    <lineage>
        <taxon>Eukaryota</taxon>
        <taxon>Sar</taxon>
        <taxon>Stramenopiles</taxon>
        <taxon>Oomycota</taxon>
        <taxon>Saprolegniomycetes</taxon>
        <taxon>Saprolegniales</taxon>
        <taxon>Verrucalvaceae</taxon>
        <taxon>Aphanomyces</taxon>
    </lineage>
</organism>
<feature type="compositionally biased region" description="Basic and acidic residues" evidence="2">
    <location>
        <begin position="18"/>
        <end position="49"/>
    </location>
</feature>
<name>A0A6G0WU66_9STRA</name>
<feature type="compositionally biased region" description="Low complexity" evidence="2">
    <location>
        <begin position="1"/>
        <end position="13"/>
    </location>
</feature>
<feature type="compositionally biased region" description="Basic and acidic residues" evidence="2">
    <location>
        <begin position="134"/>
        <end position="148"/>
    </location>
</feature>
<dbReference type="InterPro" id="IPR000504">
    <property type="entry name" value="RRM_dom"/>
</dbReference>
<comment type="caution">
    <text evidence="4">The sequence shown here is derived from an EMBL/GenBank/DDBJ whole genome shotgun (WGS) entry which is preliminary data.</text>
</comment>
<evidence type="ECO:0000259" key="3">
    <source>
        <dbReference type="PROSITE" id="PS50102"/>
    </source>
</evidence>
<keyword evidence="5" id="KW-1185">Reference proteome</keyword>
<feature type="region of interest" description="Disordered" evidence="2">
    <location>
        <begin position="1"/>
        <end position="54"/>
    </location>
</feature>
<gene>
    <name evidence="4" type="ORF">Ae201684_011598</name>
</gene>
<accession>A0A6G0WU66</accession>
<proteinExistence type="predicted"/>
<evidence type="ECO:0000313" key="4">
    <source>
        <dbReference type="EMBL" id="KAF0731049.1"/>
    </source>
</evidence>
<feature type="compositionally biased region" description="Basic residues" evidence="2">
    <location>
        <begin position="149"/>
        <end position="162"/>
    </location>
</feature>
<dbReference type="AlphaFoldDB" id="A0A6G0WU66"/>
<feature type="compositionally biased region" description="Basic and acidic residues" evidence="2">
    <location>
        <begin position="182"/>
        <end position="195"/>
    </location>
</feature>
<dbReference type="SMART" id="SM00360">
    <property type="entry name" value="RRM"/>
    <property type="match status" value="1"/>
</dbReference>
<dbReference type="SUPFAM" id="SSF54928">
    <property type="entry name" value="RNA-binding domain, RBD"/>
    <property type="match status" value="1"/>
</dbReference>
<dbReference type="InterPro" id="IPR012677">
    <property type="entry name" value="Nucleotide-bd_a/b_plait_sf"/>
</dbReference>
<protein>
    <recommendedName>
        <fullName evidence="3">RRM domain-containing protein</fullName>
    </recommendedName>
</protein>
<dbReference type="EMBL" id="VJMJ01000147">
    <property type="protein sequence ID" value="KAF0731049.1"/>
    <property type="molecule type" value="Genomic_DNA"/>
</dbReference>
<dbReference type="GO" id="GO:0003723">
    <property type="term" value="F:RNA binding"/>
    <property type="evidence" value="ECO:0007669"/>
    <property type="project" value="UniProtKB-UniRule"/>
</dbReference>
<dbReference type="InterPro" id="IPR035979">
    <property type="entry name" value="RBD_domain_sf"/>
</dbReference>
<evidence type="ECO:0000313" key="5">
    <source>
        <dbReference type="Proteomes" id="UP000481153"/>
    </source>
</evidence>
<feature type="domain" description="RRM" evidence="3">
    <location>
        <begin position="52"/>
        <end position="131"/>
    </location>
</feature>
<dbReference type="Gene3D" id="3.30.70.330">
    <property type="match status" value="1"/>
</dbReference>
<feature type="region of interest" description="Disordered" evidence="2">
    <location>
        <begin position="131"/>
        <end position="195"/>
    </location>
</feature>
<dbReference type="InterPro" id="IPR050441">
    <property type="entry name" value="RBM"/>
</dbReference>
<dbReference type="PROSITE" id="PS50102">
    <property type="entry name" value="RRM"/>
    <property type="match status" value="1"/>
</dbReference>
<evidence type="ECO:0000256" key="2">
    <source>
        <dbReference type="SAM" id="MobiDB-lite"/>
    </source>
</evidence>
<keyword evidence="1" id="KW-0694">RNA-binding</keyword>